<dbReference type="AlphaFoldDB" id="A0A0H3ZQC4"/>
<accession>A0A0H3ZQC4</accession>
<name>A0A0H3ZQC4_9VIBR</name>
<evidence type="ECO:0000313" key="1">
    <source>
        <dbReference type="EMBL" id="AKN35856.1"/>
    </source>
</evidence>
<reference evidence="1" key="1">
    <citation type="journal article" date="2015" name="MBio">
        <title>Eco-Evolutionary Dynamics of Episomes among Ecologically Cohesive Bacterial Populations.</title>
        <authorList>
            <person name="Xue H."/>
            <person name="Cordero O.X."/>
            <person name="Camas F.M."/>
            <person name="Trimble W."/>
            <person name="Meyer F."/>
            <person name="Guglielmini J."/>
            <person name="Rocha E.P."/>
            <person name="Polz M.F."/>
        </authorList>
    </citation>
    <scope>NUCLEOTIDE SEQUENCE</scope>
    <source>
        <strain evidence="1">FF_59</strain>
    </source>
</reference>
<proteinExistence type="predicted"/>
<protein>
    <submittedName>
        <fullName evidence="1">Uncharacterized protein</fullName>
    </submittedName>
</protein>
<sequence length="39" mass="4461">MITDNTIPTIFYYNRMICCINFTLLKRAPSRPTLLPGAT</sequence>
<organism evidence="1">
    <name type="scientific">Vibrio tasmaniensis</name>
    <dbReference type="NCBI Taxonomy" id="212663"/>
    <lineage>
        <taxon>Bacteria</taxon>
        <taxon>Pseudomonadati</taxon>
        <taxon>Pseudomonadota</taxon>
        <taxon>Gammaproteobacteria</taxon>
        <taxon>Vibrionales</taxon>
        <taxon>Vibrionaceae</taxon>
        <taxon>Vibrio</taxon>
    </lineage>
</organism>
<dbReference type="EMBL" id="KP795455">
    <property type="protein sequence ID" value="AKN35856.1"/>
    <property type="molecule type" value="Genomic_DNA"/>
</dbReference>